<dbReference type="PANTHER" id="PTHR47707">
    <property type="entry name" value="8-OXO-DGTP DIPHOSPHATASE"/>
    <property type="match status" value="1"/>
</dbReference>
<dbReference type="Gene3D" id="3.90.79.10">
    <property type="entry name" value="Nucleoside Triphosphate Pyrophosphohydrolase"/>
    <property type="match status" value="1"/>
</dbReference>
<evidence type="ECO:0000256" key="15">
    <source>
        <dbReference type="ARBA" id="ARBA00041979"/>
    </source>
</evidence>
<comment type="similarity">
    <text evidence="2 17">Belongs to the Nudix hydrolase family.</text>
</comment>
<evidence type="ECO:0000256" key="8">
    <source>
        <dbReference type="ARBA" id="ARBA00022842"/>
    </source>
</evidence>
<evidence type="ECO:0000256" key="1">
    <source>
        <dbReference type="ARBA" id="ARBA00001946"/>
    </source>
</evidence>
<dbReference type="PANTHER" id="PTHR47707:SF1">
    <property type="entry name" value="NUDIX HYDROLASE FAMILY PROTEIN"/>
    <property type="match status" value="1"/>
</dbReference>
<name>A0A5C6UB06_9SPHN</name>
<dbReference type="GO" id="GO:0008413">
    <property type="term" value="F:8-oxo-7,8-dihydroguanosine triphosphate pyrophosphatase activity"/>
    <property type="evidence" value="ECO:0007669"/>
    <property type="project" value="TreeGrafter"/>
</dbReference>
<dbReference type="GO" id="GO:0044715">
    <property type="term" value="F:8-oxo-dGDP phosphatase activity"/>
    <property type="evidence" value="ECO:0007669"/>
    <property type="project" value="TreeGrafter"/>
</dbReference>
<accession>A0A5C6UB06</accession>
<evidence type="ECO:0000256" key="3">
    <source>
        <dbReference type="ARBA" id="ARBA00022457"/>
    </source>
</evidence>
<dbReference type="Proteomes" id="UP000321129">
    <property type="component" value="Unassembled WGS sequence"/>
</dbReference>
<dbReference type="InterPro" id="IPR020084">
    <property type="entry name" value="NUDIX_hydrolase_CS"/>
</dbReference>
<dbReference type="GO" id="GO:0035539">
    <property type="term" value="F:8-oxo-7,8-dihydrodeoxyguanosine triphosphate pyrophosphatase activity"/>
    <property type="evidence" value="ECO:0007669"/>
    <property type="project" value="UniProtKB-EC"/>
</dbReference>
<evidence type="ECO:0000256" key="16">
    <source>
        <dbReference type="ARBA" id="ARBA00042798"/>
    </source>
</evidence>
<dbReference type="GO" id="GO:0046872">
    <property type="term" value="F:metal ion binding"/>
    <property type="evidence" value="ECO:0007669"/>
    <property type="project" value="UniProtKB-KW"/>
</dbReference>
<dbReference type="InterPro" id="IPR047127">
    <property type="entry name" value="MutT-like"/>
</dbReference>
<proteinExistence type="inferred from homology"/>
<dbReference type="GO" id="GO:0006260">
    <property type="term" value="P:DNA replication"/>
    <property type="evidence" value="ECO:0007669"/>
    <property type="project" value="UniProtKB-KW"/>
</dbReference>
<dbReference type="EC" id="3.6.1.55" evidence="12"/>
<keyword evidence="6" id="KW-0227">DNA damage</keyword>
<evidence type="ECO:0000256" key="5">
    <source>
        <dbReference type="ARBA" id="ARBA00022723"/>
    </source>
</evidence>
<dbReference type="PRINTS" id="PR00502">
    <property type="entry name" value="NUDIXFAMILY"/>
</dbReference>
<keyword evidence="20" id="KW-1185">Reference proteome</keyword>
<feature type="domain" description="Nudix hydrolase" evidence="18">
    <location>
        <begin position="1"/>
        <end position="126"/>
    </location>
</feature>
<evidence type="ECO:0000256" key="2">
    <source>
        <dbReference type="ARBA" id="ARBA00005582"/>
    </source>
</evidence>
<gene>
    <name evidence="19" type="ORF">FSZ31_07905</name>
</gene>
<dbReference type="SUPFAM" id="SSF55811">
    <property type="entry name" value="Nudix"/>
    <property type="match status" value="1"/>
</dbReference>
<evidence type="ECO:0000259" key="18">
    <source>
        <dbReference type="PROSITE" id="PS51462"/>
    </source>
</evidence>
<keyword evidence="3" id="KW-0515">Mutator protein</keyword>
<evidence type="ECO:0000256" key="12">
    <source>
        <dbReference type="ARBA" id="ARBA00038905"/>
    </source>
</evidence>
<dbReference type="GO" id="GO:0044716">
    <property type="term" value="F:8-oxo-GDP phosphatase activity"/>
    <property type="evidence" value="ECO:0007669"/>
    <property type="project" value="TreeGrafter"/>
</dbReference>
<evidence type="ECO:0000256" key="9">
    <source>
        <dbReference type="ARBA" id="ARBA00023204"/>
    </source>
</evidence>
<evidence type="ECO:0000256" key="11">
    <source>
        <dbReference type="ARBA" id="ARBA00036904"/>
    </source>
</evidence>
<reference evidence="19 20" key="1">
    <citation type="submission" date="2019-08" db="EMBL/GenBank/DDBJ databases">
        <title>Sphingorhabdus soil sp. nov., isolated from arctic soil.</title>
        <authorList>
            <person name="Liu Y."/>
        </authorList>
    </citation>
    <scope>NUCLEOTIDE SEQUENCE [LARGE SCALE GENOMIC DNA]</scope>
    <source>
        <strain evidence="19 20">D-2Q-5-6</strain>
    </source>
</reference>
<dbReference type="InterPro" id="IPR000086">
    <property type="entry name" value="NUDIX_hydrolase_dom"/>
</dbReference>
<evidence type="ECO:0000256" key="4">
    <source>
        <dbReference type="ARBA" id="ARBA00022705"/>
    </source>
</evidence>
<evidence type="ECO:0000313" key="19">
    <source>
        <dbReference type="EMBL" id="TXC68878.1"/>
    </source>
</evidence>
<comment type="catalytic activity">
    <reaction evidence="10">
        <text>8-oxo-dGTP + H2O = 8-oxo-dGMP + diphosphate + H(+)</text>
        <dbReference type="Rhea" id="RHEA:31575"/>
        <dbReference type="ChEBI" id="CHEBI:15377"/>
        <dbReference type="ChEBI" id="CHEBI:15378"/>
        <dbReference type="ChEBI" id="CHEBI:33019"/>
        <dbReference type="ChEBI" id="CHEBI:63224"/>
        <dbReference type="ChEBI" id="CHEBI:77896"/>
        <dbReference type="EC" id="3.6.1.55"/>
    </reaction>
</comment>
<keyword evidence="8" id="KW-0460">Magnesium</keyword>
<dbReference type="PROSITE" id="PS00893">
    <property type="entry name" value="NUDIX_BOX"/>
    <property type="match status" value="1"/>
</dbReference>
<dbReference type="EMBL" id="VOPY01000002">
    <property type="protein sequence ID" value="TXC68878.1"/>
    <property type="molecule type" value="Genomic_DNA"/>
</dbReference>
<sequence>MIVAAAALPGEGGRWLLQKRPAGGDMAGLWEFPGGKVEADEGPVDALIRELHEELGIGIAARDVAPLTFASGLAGPRDLLLLLYHVATWSGDVTALHADEIGWFDTASIARLAMPPIDYLLLDSLRERSRG</sequence>
<comment type="caution">
    <text evidence="19">The sequence shown here is derived from an EMBL/GenBank/DDBJ whole genome shotgun (WGS) entry which is preliminary data.</text>
</comment>
<dbReference type="GO" id="GO:0006281">
    <property type="term" value="P:DNA repair"/>
    <property type="evidence" value="ECO:0007669"/>
    <property type="project" value="UniProtKB-KW"/>
</dbReference>
<evidence type="ECO:0000256" key="10">
    <source>
        <dbReference type="ARBA" id="ARBA00035861"/>
    </source>
</evidence>
<evidence type="ECO:0000256" key="14">
    <source>
        <dbReference type="ARBA" id="ARBA00041592"/>
    </source>
</evidence>
<dbReference type="RefSeq" id="WP_147122833.1">
    <property type="nucleotide sequence ID" value="NZ_VOPY01000002.1"/>
</dbReference>
<dbReference type="PROSITE" id="PS51462">
    <property type="entry name" value="NUDIX"/>
    <property type="match status" value="1"/>
</dbReference>
<keyword evidence="7 17" id="KW-0378">Hydrolase</keyword>
<organism evidence="19 20">
    <name type="scientific">Flavisphingopyxis soli</name>
    <dbReference type="NCBI Taxonomy" id="2601267"/>
    <lineage>
        <taxon>Bacteria</taxon>
        <taxon>Pseudomonadati</taxon>
        <taxon>Pseudomonadota</taxon>
        <taxon>Alphaproteobacteria</taxon>
        <taxon>Sphingomonadales</taxon>
        <taxon>Sphingopyxidaceae</taxon>
        <taxon>Flavisphingopyxis</taxon>
    </lineage>
</organism>
<evidence type="ECO:0000256" key="6">
    <source>
        <dbReference type="ARBA" id="ARBA00022763"/>
    </source>
</evidence>
<keyword evidence="4" id="KW-0235">DNA replication</keyword>
<keyword evidence="5" id="KW-0479">Metal-binding</keyword>
<evidence type="ECO:0000256" key="17">
    <source>
        <dbReference type="RuleBase" id="RU003476"/>
    </source>
</evidence>
<protein>
    <recommendedName>
        <fullName evidence="13">8-oxo-dGTP diphosphatase</fullName>
        <ecNumber evidence="12">3.6.1.55</ecNumber>
    </recommendedName>
    <alternativeName>
        <fullName evidence="16">7,8-dihydro-8-oxoguanine-triphosphatase</fullName>
    </alternativeName>
    <alternativeName>
        <fullName evidence="15">Mutator protein MutT</fullName>
    </alternativeName>
    <alternativeName>
        <fullName evidence="14">dGTP pyrophosphohydrolase</fullName>
    </alternativeName>
</protein>
<dbReference type="InterPro" id="IPR015797">
    <property type="entry name" value="NUDIX_hydrolase-like_dom_sf"/>
</dbReference>
<dbReference type="InterPro" id="IPR020476">
    <property type="entry name" value="Nudix_hydrolase"/>
</dbReference>
<comment type="catalytic activity">
    <reaction evidence="11">
        <text>8-oxo-GTP + H2O = 8-oxo-GMP + diphosphate + H(+)</text>
        <dbReference type="Rhea" id="RHEA:67616"/>
        <dbReference type="ChEBI" id="CHEBI:15377"/>
        <dbReference type="ChEBI" id="CHEBI:15378"/>
        <dbReference type="ChEBI" id="CHEBI:33019"/>
        <dbReference type="ChEBI" id="CHEBI:143553"/>
        <dbReference type="ChEBI" id="CHEBI:145694"/>
    </reaction>
</comment>
<evidence type="ECO:0000256" key="7">
    <source>
        <dbReference type="ARBA" id="ARBA00022801"/>
    </source>
</evidence>
<keyword evidence="9" id="KW-0234">DNA repair</keyword>
<evidence type="ECO:0000313" key="20">
    <source>
        <dbReference type="Proteomes" id="UP000321129"/>
    </source>
</evidence>
<evidence type="ECO:0000256" key="13">
    <source>
        <dbReference type="ARBA" id="ARBA00040794"/>
    </source>
</evidence>
<dbReference type="Pfam" id="PF00293">
    <property type="entry name" value="NUDIX"/>
    <property type="match status" value="1"/>
</dbReference>
<dbReference type="OrthoDB" id="9810648at2"/>
<dbReference type="AlphaFoldDB" id="A0A5C6UB06"/>
<comment type="cofactor">
    <cofactor evidence="1">
        <name>Mg(2+)</name>
        <dbReference type="ChEBI" id="CHEBI:18420"/>
    </cofactor>
</comment>